<evidence type="ECO:0000313" key="2">
    <source>
        <dbReference type="Proteomes" id="UP000566813"/>
    </source>
</evidence>
<evidence type="ECO:0000313" key="1">
    <source>
        <dbReference type="EMBL" id="MBC2664138.1"/>
    </source>
</evidence>
<accession>A0A7X1KKC6</accession>
<reference evidence="1 2" key="1">
    <citation type="submission" date="2020-08" db="EMBL/GenBank/DDBJ databases">
        <title>The genome sequence of type strain Novosphingobium flavum NBRC 111647.</title>
        <authorList>
            <person name="Liu Y."/>
        </authorList>
    </citation>
    <scope>NUCLEOTIDE SEQUENCE [LARGE SCALE GENOMIC DNA]</scope>
    <source>
        <strain evidence="1 2">NBRC 111647</strain>
    </source>
</reference>
<proteinExistence type="predicted"/>
<keyword evidence="2" id="KW-1185">Reference proteome</keyword>
<sequence length="76" mass="8305">MSVSGDFYQLQADLCAQAAERADLPMLRQKYEAAGAAWQALAQRETRIAETRANRLAVEAERKLAENGAPIEAVIS</sequence>
<gene>
    <name evidence="1" type="ORF">H7F51_01255</name>
</gene>
<dbReference type="AlphaFoldDB" id="A0A7X1KKC6"/>
<dbReference type="EMBL" id="JACLAW010000001">
    <property type="protein sequence ID" value="MBC2664138.1"/>
    <property type="molecule type" value="Genomic_DNA"/>
</dbReference>
<comment type="caution">
    <text evidence="1">The sequence shown here is derived from an EMBL/GenBank/DDBJ whole genome shotgun (WGS) entry which is preliminary data.</text>
</comment>
<dbReference type="Proteomes" id="UP000566813">
    <property type="component" value="Unassembled WGS sequence"/>
</dbReference>
<name>A0A7X1KKC6_9SPHN</name>
<dbReference type="RefSeq" id="WP_185662382.1">
    <property type="nucleotide sequence ID" value="NZ_JACLAW010000001.1"/>
</dbReference>
<organism evidence="1 2">
    <name type="scientific">Novosphingobium flavum</name>
    <dbReference type="NCBI Taxonomy" id="1778672"/>
    <lineage>
        <taxon>Bacteria</taxon>
        <taxon>Pseudomonadati</taxon>
        <taxon>Pseudomonadota</taxon>
        <taxon>Alphaproteobacteria</taxon>
        <taxon>Sphingomonadales</taxon>
        <taxon>Sphingomonadaceae</taxon>
        <taxon>Novosphingobium</taxon>
    </lineage>
</organism>
<protein>
    <submittedName>
        <fullName evidence="1">Uncharacterized protein</fullName>
    </submittedName>
</protein>